<evidence type="ECO:0000256" key="1">
    <source>
        <dbReference type="SAM" id="MobiDB-lite"/>
    </source>
</evidence>
<comment type="caution">
    <text evidence="4">The sequence shown here is derived from an EMBL/GenBank/DDBJ whole genome shotgun (WGS) entry which is preliminary data.</text>
</comment>
<dbReference type="Pfam" id="PF22936">
    <property type="entry name" value="Pol_BBD"/>
    <property type="match status" value="1"/>
</dbReference>
<reference evidence="4" key="2">
    <citation type="submission" date="2022-01" db="EMBL/GenBank/DDBJ databases">
        <authorList>
            <person name="Yamashiro T."/>
            <person name="Shiraishi A."/>
            <person name="Satake H."/>
            <person name="Nakayama K."/>
        </authorList>
    </citation>
    <scope>NUCLEOTIDE SEQUENCE</scope>
</reference>
<feature type="domain" description="Tf2-1-like SH3-like" evidence="3">
    <location>
        <begin position="720"/>
        <end position="765"/>
    </location>
</feature>
<dbReference type="PANTHER" id="PTHR46148">
    <property type="entry name" value="CHROMO DOMAIN-CONTAINING PROTEIN"/>
    <property type="match status" value="1"/>
</dbReference>
<protein>
    <recommendedName>
        <fullName evidence="6">Reverse transcriptase domain-containing protein</fullName>
    </recommendedName>
</protein>
<keyword evidence="5" id="KW-1185">Reference proteome</keyword>
<evidence type="ECO:0000259" key="2">
    <source>
        <dbReference type="Pfam" id="PF22936"/>
    </source>
</evidence>
<evidence type="ECO:0000313" key="5">
    <source>
        <dbReference type="Proteomes" id="UP001151760"/>
    </source>
</evidence>
<gene>
    <name evidence="4" type="ORF">Tco_1131923</name>
</gene>
<feature type="region of interest" description="Disordered" evidence="1">
    <location>
        <begin position="423"/>
        <end position="499"/>
    </location>
</feature>
<dbReference type="PANTHER" id="PTHR46148:SF59">
    <property type="entry name" value="NUCLEOTIDYLTRANSFERASE, RIBONUCLEASE H"/>
    <property type="match status" value="1"/>
</dbReference>
<sequence>MRKERVHMLTKPQVFYDDTHKQALSYQNPFYLKKAQRIKPTLYDGIMISKKHDVIYVVDEEETLILEEESRSKMLAKQNDPISKEKKINIYPINYYELNKLSEDFGNLEIDVPKELPKISLVFKEEAIPFINSLRASFKYFKNGLHSELNEVKTVFNQMEVVIEQCSVDKKYFDIQKKELSLDNDRLLDHIICQDVINIVMHDDFVSEIVLPANHKCLVDGNLESKRLIQENDHLFELLLSQDIVHIYVNSLATLTNYAKMEQDYIDEYNENLVLKAELAKKEQMVENKILMKFLLNNISLNNRNAPEILEFFKINEWQAKLDAKDVSIANLRKHIESLKGKNVVEKDATPNKAKENTNILWELVEHARALKPLNSDLDYACKYAKLIQEVLIYITATCPSLTKPSEKLVAITPLNKNKKVRFAKPATSSSNTQKQIDSYKTQDSNKLVLPSTAIKSSTSASRSQPSSNTKNHRISRTTSSNQKNKIEDQPKSVKSNSNKMNRVIKEVCNANVKHSMLNANSELICATCNECMFDAINDLYVLDFVNDVNVRSKSAMSSKKKNIWKVTGKVFTNIGYRWKPIGQTFTIVGNTCPLNRITSTKVEPLKENTSKLYLDSGCSKHMTGNRFQLINFVYKFLGTVRFGNDQIAKIMGYGDYQMDNCRLPVCWTEDGEAQILGPELIQETTKKIIQIKQRMQAACDRQKSYADLKRKPMEFQVRDKVMFKVSPWKGVVRFGKRGKLNPRYVGPFKVLEKIGTITYKLELP</sequence>
<feature type="compositionally biased region" description="Low complexity" evidence="1">
    <location>
        <begin position="457"/>
        <end position="468"/>
    </location>
</feature>
<accession>A0ABQ5JD91</accession>
<dbReference type="InterPro" id="IPR056924">
    <property type="entry name" value="SH3_Tf2-1"/>
</dbReference>
<feature type="domain" description="Retrovirus-related Pol polyprotein from transposon TNT 1-94-like beta-barrel" evidence="2">
    <location>
        <begin position="614"/>
        <end position="660"/>
    </location>
</feature>
<reference evidence="4" key="1">
    <citation type="journal article" date="2022" name="Int. J. Mol. Sci.">
        <title>Draft Genome of Tanacetum Coccineum: Genomic Comparison of Closely Related Tanacetum-Family Plants.</title>
        <authorList>
            <person name="Yamashiro T."/>
            <person name="Shiraishi A."/>
            <person name="Nakayama K."/>
            <person name="Satake H."/>
        </authorList>
    </citation>
    <scope>NUCLEOTIDE SEQUENCE</scope>
</reference>
<dbReference type="Pfam" id="PF24626">
    <property type="entry name" value="SH3_Tf2-1"/>
    <property type="match status" value="1"/>
</dbReference>
<dbReference type="EMBL" id="BQNB010021736">
    <property type="protein sequence ID" value="GJU09527.1"/>
    <property type="molecule type" value="Genomic_DNA"/>
</dbReference>
<evidence type="ECO:0000259" key="3">
    <source>
        <dbReference type="Pfam" id="PF24626"/>
    </source>
</evidence>
<organism evidence="4 5">
    <name type="scientific">Tanacetum coccineum</name>
    <dbReference type="NCBI Taxonomy" id="301880"/>
    <lineage>
        <taxon>Eukaryota</taxon>
        <taxon>Viridiplantae</taxon>
        <taxon>Streptophyta</taxon>
        <taxon>Embryophyta</taxon>
        <taxon>Tracheophyta</taxon>
        <taxon>Spermatophyta</taxon>
        <taxon>Magnoliopsida</taxon>
        <taxon>eudicotyledons</taxon>
        <taxon>Gunneridae</taxon>
        <taxon>Pentapetalae</taxon>
        <taxon>asterids</taxon>
        <taxon>campanulids</taxon>
        <taxon>Asterales</taxon>
        <taxon>Asteraceae</taxon>
        <taxon>Asteroideae</taxon>
        <taxon>Anthemideae</taxon>
        <taxon>Anthemidinae</taxon>
        <taxon>Tanacetum</taxon>
    </lineage>
</organism>
<name>A0ABQ5JD91_9ASTR</name>
<evidence type="ECO:0000313" key="4">
    <source>
        <dbReference type="EMBL" id="GJU09527.1"/>
    </source>
</evidence>
<evidence type="ECO:0008006" key="6">
    <source>
        <dbReference type="Google" id="ProtNLM"/>
    </source>
</evidence>
<feature type="compositionally biased region" description="Polar residues" evidence="1">
    <location>
        <begin position="427"/>
        <end position="446"/>
    </location>
</feature>
<proteinExistence type="predicted"/>
<dbReference type="InterPro" id="IPR054722">
    <property type="entry name" value="PolX-like_BBD"/>
</dbReference>
<dbReference type="Proteomes" id="UP001151760">
    <property type="component" value="Unassembled WGS sequence"/>
</dbReference>